<organism evidence="2 3">
    <name type="scientific">Colwellia psychrerythraea</name>
    <name type="common">Vibrio psychroerythus</name>
    <dbReference type="NCBI Taxonomy" id="28229"/>
    <lineage>
        <taxon>Bacteria</taxon>
        <taxon>Pseudomonadati</taxon>
        <taxon>Pseudomonadota</taxon>
        <taxon>Gammaproteobacteria</taxon>
        <taxon>Alteromonadales</taxon>
        <taxon>Colwelliaceae</taxon>
        <taxon>Colwellia</taxon>
    </lineage>
</organism>
<name>A0A099KA34_COLPS</name>
<evidence type="ECO:0000313" key="2">
    <source>
        <dbReference type="EMBL" id="KGJ86483.1"/>
    </source>
</evidence>
<feature type="chain" id="PRO_5001948690" description="EF-hand domain-containing protein" evidence="1">
    <location>
        <begin position="27"/>
        <end position="176"/>
    </location>
</feature>
<gene>
    <name evidence="2" type="ORF">GAB14E_0756</name>
</gene>
<comment type="caution">
    <text evidence="2">The sequence shown here is derived from an EMBL/GenBank/DDBJ whole genome shotgun (WGS) entry which is preliminary data.</text>
</comment>
<accession>A0A099KA34</accession>
<dbReference type="RefSeq" id="WP_033084619.1">
    <property type="nucleotide sequence ID" value="NZ_JQEC01000075.1"/>
</dbReference>
<dbReference type="Proteomes" id="UP000029868">
    <property type="component" value="Unassembled WGS sequence"/>
</dbReference>
<proteinExistence type="predicted"/>
<dbReference type="AlphaFoldDB" id="A0A099KA34"/>
<dbReference type="PROSITE" id="PS00018">
    <property type="entry name" value="EF_HAND_1"/>
    <property type="match status" value="1"/>
</dbReference>
<dbReference type="InterPro" id="IPR018247">
    <property type="entry name" value="EF_Hand_1_Ca_BS"/>
</dbReference>
<protein>
    <recommendedName>
        <fullName evidence="4">EF-hand domain-containing protein</fullName>
    </recommendedName>
</protein>
<sequence length="176" mass="19267">MNFIKTLSFTTLTLIVSMLFSQQLHAHMMVAQHGSLNVVDGGVFMVLSLPVSAFAGIDDDQDGKLSPQEFAIHRAEISEVIHSKVVLKDNSGKLALKGMMLSPVTAHHAPKAPASQLVVMGRFTLVDSHSELEYQLGLFGNNATEQTMLITATRKEDGSKQKIELSPKKSNYVLFK</sequence>
<evidence type="ECO:0000256" key="1">
    <source>
        <dbReference type="SAM" id="SignalP"/>
    </source>
</evidence>
<feature type="signal peptide" evidence="1">
    <location>
        <begin position="1"/>
        <end position="26"/>
    </location>
</feature>
<dbReference type="PATRIC" id="fig|28229.3.peg.4701"/>
<reference evidence="2 3" key="1">
    <citation type="submission" date="2014-08" db="EMBL/GenBank/DDBJ databases">
        <title>Genomic and Phenotypic Diversity of Colwellia psychrerythraea strains from Disparate Marine Basins.</title>
        <authorList>
            <person name="Techtmann S.M."/>
            <person name="Stelling S.C."/>
            <person name="Utturkar S.M."/>
            <person name="Alshibli N."/>
            <person name="Harris A."/>
            <person name="Brown S.D."/>
            <person name="Hazen T.C."/>
        </authorList>
    </citation>
    <scope>NUCLEOTIDE SEQUENCE [LARGE SCALE GENOMIC DNA]</scope>
    <source>
        <strain evidence="2 3">GAB14E</strain>
    </source>
</reference>
<evidence type="ECO:0000313" key="3">
    <source>
        <dbReference type="Proteomes" id="UP000029868"/>
    </source>
</evidence>
<dbReference type="OrthoDB" id="5624536at2"/>
<dbReference type="EMBL" id="JQEC01000075">
    <property type="protein sequence ID" value="KGJ86483.1"/>
    <property type="molecule type" value="Genomic_DNA"/>
</dbReference>
<evidence type="ECO:0008006" key="4">
    <source>
        <dbReference type="Google" id="ProtNLM"/>
    </source>
</evidence>
<keyword evidence="1" id="KW-0732">Signal</keyword>